<dbReference type="InterPro" id="IPR036122">
    <property type="entry name" value="CaM-bd_dom_sf"/>
</dbReference>
<evidence type="ECO:0000256" key="1">
    <source>
        <dbReference type="SAM" id="Coils"/>
    </source>
</evidence>
<dbReference type="Gene3D" id="1.10.287.70">
    <property type="match status" value="2"/>
</dbReference>
<keyword evidence="2" id="KW-0472">Membrane</keyword>
<dbReference type="AlphaFoldDB" id="A0A210PE50"/>
<comment type="caution">
    <text evidence="4">The sequence shown here is derived from an EMBL/GenBank/DDBJ whole genome shotgun (WGS) entry which is preliminary data.</text>
</comment>
<dbReference type="Pfam" id="PF03530">
    <property type="entry name" value="SK_channel"/>
    <property type="match status" value="1"/>
</dbReference>
<keyword evidence="1" id="KW-0175">Coiled coil</keyword>
<feature type="transmembrane region" description="Helical" evidence="2">
    <location>
        <begin position="306"/>
        <end position="327"/>
    </location>
</feature>
<evidence type="ECO:0000259" key="3">
    <source>
        <dbReference type="Pfam" id="PF07885"/>
    </source>
</evidence>
<dbReference type="PANTHER" id="PTHR10153">
    <property type="entry name" value="SMALL CONDUCTANCE CALCIUM-ACTIVATED POTASSIUM CHANNEL"/>
    <property type="match status" value="1"/>
</dbReference>
<dbReference type="SUPFAM" id="SSF81327">
    <property type="entry name" value="Small-conductance potassium channel"/>
    <property type="match status" value="1"/>
</dbReference>
<evidence type="ECO:0000256" key="2">
    <source>
        <dbReference type="SAM" id="Phobius"/>
    </source>
</evidence>
<dbReference type="GO" id="GO:0016286">
    <property type="term" value="F:small conductance calcium-activated potassium channel activity"/>
    <property type="evidence" value="ECO:0007669"/>
    <property type="project" value="InterPro"/>
</dbReference>
<dbReference type="InterPro" id="IPR015449">
    <property type="entry name" value="K_chnl_Ca-activ_SK"/>
</dbReference>
<dbReference type="GO" id="GO:0016020">
    <property type="term" value="C:membrane"/>
    <property type="evidence" value="ECO:0007669"/>
    <property type="project" value="InterPro"/>
</dbReference>
<keyword evidence="4" id="KW-0407">Ion channel</keyword>
<dbReference type="Pfam" id="PF07885">
    <property type="entry name" value="Ion_trans_2"/>
    <property type="match status" value="1"/>
</dbReference>
<proteinExistence type="predicted"/>
<keyword evidence="4" id="KW-0406">Ion transport</keyword>
<dbReference type="InterPro" id="IPR013099">
    <property type="entry name" value="K_chnl_dom"/>
</dbReference>
<keyword evidence="2" id="KW-1133">Transmembrane helix</keyword>
<dbReference type="GO" id="GO:0005516">
    <property type="term" value="F:calmodulin binding"/>
    <property type="evidence" value="ECO:0007669"/>
    <property type="project" value="InterPro"/>
</dbReference>
<feature type="transmembrane region" description="Helical" evidence="2">
    <location>
        <begin position="277"/>
        <end position="294"/>
    </location>
</feature>
<feature type="transmembrane region" description="Helical" evidence="2">
    <location>
        <begin position="146"/>
        <end position="167"/>
    </location>
</feature>
<dbReference type="EMBL" id="NEDP02076750">
    <property type="protein sequence ID" value="OWF34770.1"/>
    <property type="molecule type" value="Genomic_DNA"/>
</dbReference>
<gene>
    <name evidence="4" type="ORF">KP79_PYT14169</name>
</gene>
<feature type="transmembrane region" description="Helical" evidence="2">
    <location>
        <begin position="245"/>
        <end position="265"/>
    </location>
</feature>
<dbReference type="OrthoDB" id="73653at2759"/>
<keyword evidence="5" id="KW-1185">Reference proteome</keyword>
<name>A0A210PE50_MIZYE</name>
<feature type="coiled-coil region" evidence="1">
    <location>
        <begin position="431"/>
        <end position="458"/>
    </location>
</feature>
<feature type="transmembrane region" description="Helical" evidence="2">
    <location>
        <begin position="103"/>
        <end position="125"/>
    </location>
</feature>
<feature type="domain" description="Potassium channel" evidence="3">
    <location>
        <begin position="252"/>
        <end position="331"/>
    </location>
</feature>
<sequence>MWDEEDEEMELDSPKTPLFKFIRSKMTYSGGDVSSTKRGDIRIKNRDESKVLRLGDRINLRKEYIQRRRWIVDLEFVFAMAGIILMMIETELYITHNISKTSVISLGVKCIISVTTMALLVTICFNYYTVIQIKVLDMGVRDWRSVITAWMVFSLLLELIVCTPHPFPGDYDIVYTSPAGSQRMVSIDAVLSILMMTRLYLVGKFAVVHSRLLTDTSTSSIGTLSKVKINAKFVFRAAMTNKPGLLIFFVMVISFLVNTWAMRTCEIYYEPANKKNTYLETMWLVAITFLTVGYGDATPSSYCGRYISIITGSMGVVTTALLVAMLARNLEQSRQEKYVFNFVSRMQIENRKKSAAANAIKNVLKIWTLQKNGGQSKEIRKYTDRLKHALKEIKVAREEMDHIGDGMLGMVDVAHTVDRISTVVDRNFHGLNKLEMRINSLDMRLSNIEDKLNEIRTLVSAKLR</sequence>
<evidence type="ECO:0000313" key="4">
    <source>
        <dbReference type="EMBL" id="OWF34770.1"/>
    </source>
</evidence>
<dbReference type="SUPFAM" id="SSF81324">
    <property type="entry name" value="Voltage-gated potassium channels"/>
    <property type="match status" value="1"/>
</dbReference>
<reference evidence="4 5" key="1">
    <citation type="journal article" date="2017" name="Nat. Ecol. Evol.">
        <title>Scallop genome provides insights into evolution of bilaterian karyotype and development.</title>
        <authorList>
            <person name="Wang S."/>
            <person name="Zhang J."/>
            <person name="Jiao W."/>
            <person name="Li J."/>
            <person name="Xun X."/>
            <person name="Sun Y."/>
            <person name="Guo X."/>
            <person name="Huan P."/>
            <person name="Dong B."/>
            <person name="Zhang L."/>
            <person name="Hu X."/>
            <person name="Sun X."/>
            <person name="Wang J."/>
            <person name="Zhao C."/>
            <person name="Wang Y."/>
            <person name="Wang D."/>
            <person name="Huang X."/>
            <person name="Wang R."/>
            <person name="Lv J."/>
            <person name="Li Y."/>
            <person name="Zhang Z."/>
            <person name="Liu B."/>
            <person name="Lu W."/>
            <person name="Hui Y."/>
            <person name="Liang J."/>
            <person name="Zhou Z."/>
            <person name="Hou R."/>
            <person name="Li X."/>
            <person name="Liu Y."/>
            <person name="Li H."/>
            <person name="Ning X."/>
            <person name="Lin Y."/>
            <person name="Zhao L."/>
            <person name="Xing Q."/>
            <person name="Dou J."/>
            <person name="Li Y."/>
            <person name="Mao J."/>
            <person name="Guo H."/>
            <person name="Dou H."/>
            <person name="Li T."/>
            <person name="Mu C."/>
            <person name="Jiang W."/>
            <person name="Fu Q."/>
            <person name="Fu X."/>
            <person name="Miao Y."/>
            <person name="Liu J."/>
            <person name="Yu Q."/>
            <person name="Li R."/>
            <person name="Liao H."/>
            <person name="Li X."/>
            <person name="Kong Y."/>
            <person name="Jiang Z."/>
            <person name="Chourrout D."/>
            <person name="Li R."/>
            <person name="Bao Z."/>
        </authorList>
    </citation>
    <scope>NUCLEOTIDE SEQUENCE [LARGE SCALE GENOMIC DNA]</scope>
    <source>
        <strain evidence="4 5">PY_sf001</strain>
    </source>
</reference>
<accession>A0A210PE50</accession>
<dbReference type="Proteomes" id="UP000242188">
    <property type="component" value="Unassembled WGS sequence"/>
</dbReference>
<evidence type="ECO:0000313" key="5">
    <source>
        <dbReference type="Proteomes" id="UP000242188"/>
    </source>
</evidence>
<organism evidence="4 5">
    <name type="scientific">Mizuhopecten yessoensis</name>
    <name type="common">Japanese scallop</name>
    <name type="synonym">Patinopecten yessoensis</name>
    <dbReference type="NCBI Taxonomy" id="6573"/>
    <lineage>
        <taxon>Eukaryota</taxon>
        <taxon>Metazoa</taxon>
        <taxon>Spiralia</taxon>
        <taxon>Lophotrochozoa</taxon>
        <taxon>Mollusca</taxon>
        <taxon>Bivalvia</taxon>
        <taxon>Autobranchia</taxon>
        <taxon>Pteriomorphia</taxon>
        <taxon>Pectinida</taxon>
        <taxon>Pectinoidea</taxon>
        <taxon>Pectinidae</taxon>
        <taxon>Mizuhopecten</taxon>
    </lineage>
</organism>
<protein>
    <submittedName>
        <fullName evidence="4">Small conductance calcium-activated potassium channel protein 2</fullName>
    </submittedName>
</protein>
<keyword evidence="4" id="KW-0813">Transport</keyword>
<keyword evidence="2" id="KW-0812">Transmembrane</keyword>
<feature type="transmembrane region" description="Helical" evidence="2">
    <location>
        <begin position="70"/>
        <end position="88"/>
    </location>
</feature>